<protein>
    <submittedName>
        <fullName evidence="1">Putative Rossmann fold enzyme</fullName>
    </submittedName>
</protein>
<gene>
    <name evidence="1" type="ORF">HNR73_005604</name>
</gene>
<name>A0A841FNP6_9ACTN</name>
<evidence type="ECO:0000313" key="1">
    <source>
        <dbReference type="EMBL" id="MBB6037726.1"/>
    </source>
</evidence>
<organism evidence="1 2">
    <name type="scientific">Phytomonospora endophytica</name>
    <dbReference type="NCBI Taxonomy" id="714109"/>
    <lineage>
        <taxon>Bacteria</taxon>
        <taxon>Bacillati</taxon>
        <taxon>Actinomycetota</taxon>
        <taxon>Actinomycetes</taxon>
        <taxon>Micromonosporales</taxon>
        <taxon>Micromonosporaceae</taxon>
        <taxon>Phytomonospora</taxon>
    </lineage>
</organism>
<dbReference type="AlphaFoldDB" id="A0A841FNP6"/>
<evidence type="ECO:0000313" key="2">
    <source>
        <dbReference type="Proteomes" id="UP000548476"/>
    </source>
</evidence>
<proteinExistence type="predicted"/>
<reference evidence="1 2" key="1">
    <citation type="submission" date="2020-08" db="EMBL/GenBank/DDBJ databases">
        <title>Genomic Encyclopedia of Type Strains, Phase IV (KMG-IV): sequencing the most valuable type-strain genomes for metagenomic binning, comparative biology and taxonomic classification.</title>
        <authorList>
            <person name="Goeker M."/>
        </authorList>
    </citation>
    <scope>NUCLEOTIDE SEQUENCE [LARGE SCALE GENOMIC DNA]</scope>
    <source>
        <strain evidence="1 2">YIM 65646</strain>
    </source>
</reference>
<dbReference type="Proteomes" id="UP000548476">
    <property type="component" value="Unassembled WGS sequence"/>
</dbReference>
<accession>A0A841FNP6</accession>
<comment type="caution">
    <text evidence="1">The sequence shown here is derived from an EMBL/GenBank/DDBJ whole genome shotgun (WGS) entry which is preliminary data.</text>
</comment>
<keyword evidence="2" id="KW-1185">Reference proteome</keyword>
<dbReference type="RefSeq" id="WP_184790536.1">
    <property type="nucleotide sequence ID" value="NZ_JACHGT010000013.1"/>
</dbReference>
<sequence>MKQPKKAIRLTALKRAHSIRAERLARAIEREQAIETALAGVFEHHDRAEAALAAARQRADQILADGNTQAEQHREAARDSIRALHALGETRAAIADLTRLPVHIVRNALADNVQAPPTQLNTPHCA</sequence>
<dbReference type="EMBL" id="JACHGT010000013">
    <property type="protein sequence ID" value="MBB6037726.1"/>
    <property type="molecule type" value="Genomic_DNA"/>
</dbReference>